<organism evidence="2 3">
    <name type="scientific">Desmophyllum pertusum</name>
    <dbReference type="NCBI Taxonomy" id="174260"/>
    <lineage>
        <taxon>Eukaryota</taxon>
        <taxon>Metazoa</taxon>
        <taxon>Cnidaria</taxon>
        <taxon>Anthozoa</taxon>
        <taxon>Hexacorallia</taxon>
        <taxon>Scleractinia</taxon>
        <taxon>Caryophylliina</taxon>
        <taxon>Caryophylliidae</taxon>
        <taxon>Desmophyllum</taxon>
    </lineage>
</organism>
<evidence type="ECO:0000256" key="1">
    <source>
        <dbReference type="SAM" id="MobiDB-lite"/>
    </source>
</evidence>
<evidence type="ECO:0000313" key="2">
    <source>
        <dbReference type="EMBL" id="KAJ7360005.1"/>
    </source>
</evidence>
<proteinExistence type="predicted"/>
<evidence type="ECO:0000313" key="3">
    <source>
        <dbReference type="Proteomes" id="UP001163046"/>
    </source>
</evidence>
<feature type="compositionally biased region" description="Low complexity" evidence="1">
    <location>
        <begin position="257"/>
        <end position="269"/>
    </location>
</feature>
<dbReference type="Proteomes" id="UP001163046">
    <property type="component" value="Unassembled WGS sequence"/>
</dbReference>
<keyword evidence="3" id="KW-1185">Reference proteome</keyword>
<feature type="region of interest" description="Disordered" evidence="1">
    <location>
        <begin position="257"/>
        <end position="344"/>
    </location>
</feature>
<protein>
    <submittedName>
        <fullName evidence="2">Uncharacterized protein</fullName>
    </submittedName>
</protein>
<feature type="compositionally biased region" description="Polar residues" evidence="1">
    <location>
        <begin position="310"/>
        <end position="344"/>
    </location>
</feature>
<dbReference type="EMBL" id="MU827312">
    <property type="protein sequence ID" value="KAJ7360005.1"/>
    <property type="molecule type" value="Genomic_DNA"/>
</dbReference>
<sequence>MGHKKESSKSASPQSTPNTSVPRPSYQSTDHATHEQKTWSLTGTRILMLLFSFTGVPRLWRICKERWQRRNDPESGLNIHSTHAYFNEELSEEEIIFDRSTMGHKKESTKSARPQSTRAPNTSPRRTNSAPSPSYQSADHATHEQKTWTLTDTPGTRILMLFFIFVPRLWRICKERWRRRNDREFGLNIPPTAYSSEELSEEEIMFDRTTDHVTHEQKTWTLTDTPKSTPLMAVSELSDTPRTEVWTVNEIPESDSLDTSFTTSSLSDSCAPSETPRSESLTSVSDFSSSPRASTPPCDLSDKSVPSLVVRTTQSRLVPSTSSHLTIPESSSSTHPCTSKESSLVTLHPDASDELTRNFTMATNSPSSSTESCKTPVAPRNEVVITIEDDEDEEMINEKSQREVLSAMKGAVKEASRNEVVITMEHDDEGDSLMLSQYEASSGKMIYMSEKPRMDNRTDDATIDIMTSDDENEDTLVVNDNYNDGKSLIGGRQALENRRFIKHLTSEQDSTGLKSDLNKAISRILGEKKRLVDNNKGKRLVISHQTHETKYSLYESILRAKSLIMNEKVDKERDKQASLCRRAIKQTLSDAYASRPALRPKRTLAREIAFAKEIILKRGRADRRVALRRPKSKRRVRWLHESVSPLDTGASTSNSNTKGYRKWKFTEKKMKKSKGIKPGAFVQSLEPVAEDFCTVLPAHDKNPQVGCRCYYCEKHNKKGPGRRFFKLPSKLWSSVKSKCSSAKQSRSGPESCSSPGSAVAGPSTSSSGNCGSCDK</sequence>
<feature type="region of interest" description="Disordered" evidence="1">
    <location>
        <begin position="99"/>
        <end position="145"/>
    </location>
</feature>
<feature type="region of interest" description="Disordered" evidence="1">
    <location>
        <begin position="739"/>
        <end position="775"/>
    </location>
</feature>
<accession>A0A9W9YRA6</accession>
<feature type="compositionally biased region" description="Polar residues" evidence="1">
    <location>
        <begin position="9"/>
        <end position="30"/>
    </location>
</feature>
<dbReference type="OrthoDB" id="10434695at2759"/>
<feature type="region of interest" description="Disordered" evidence="1">
    <location>
        <begin position="1"/>
        <end position="37"/>
    </location>
</feature>
<gene>
    <name evidence="2" type="ORF">OS493_019092</name>
</gene>
<feature type="compositionally biased region" description="Polar residues" evidence="1">
    <location>
        <begin position="111"/>
        <end position="139"/>
    </location>
</feature>
<name>A0A9W9YRA6_9CNID</name>
<reference evidence="2" key="1">
    <citation type="submission" date="2023-01" db="EMBL/GenBank/DDBJ databases">
        <title>Genome assembly of the deep-sea coral Lophelia pertusa.</title>
        <authorList>
            <person name="Herrera S."/>
            <person name="Cordes E."/>
        </authorList>
    </citation>
    <scope>NUCLEOTIDE SEQUENCE</scope>
    <source>
        <strain evidence="2">USNM1676648</strain>
        <tissue evidence="2">Polyp</tissue>
    </source>
</reference>
<feature type="compositionally biased region" description="Polar residues" evidence="1">
    <location>
        <begin position="278"/>
        <end position="293"/>
    </location>
</feature>
<dbReference type="AlphaFoldDB" id="A0A9W9YRA6"/>
<comment type="caution">
    <text evidence="2">The sequence shown here is derived from an EMBL/GenBank/DDBJ whole genome shotgun (WGS) entry which is preliminary data.</text>
</comment>